<protein>
    <recommendedName>
        <fullName evidence="3">SnoaL-like domain-containing protein</fullName>
    </recommendedName>
</protein>
<comment type="caution">
    <text evidence="1">The sequence shown here is derived from an EMBL/GenBank/DDBJ whole genome shotgun (WGS) entry which is preliminary data.</text>
</comment>
<dbReference type="Proteomes" id="UP001501153">
    <property type="component" value="Unassembled WGS sequence"/>
</dbReference>
<evidence type="ECO:0000313" key="1">
    <source>
        <dbReference type="EMBL" id="GAA4356124.1"/>
    </source>
</evidence>
<dbReference type="EMBL" id="BAABGZ010000019">
    <property type="protein sequence ID" value="GAA4356124.1"/>
    <property type="molecule type" value="Genomic_DNA"/>
</dbReference>
<gene>
    <name evidence="1" type="ORF">GCM10023185_19610</name>
</gene>
<keyword evidence="2" id="KW-1185">Reference proteome</keyword>
<name>A0ABP8ICH1_9BACT</name>
<evidence type="ECO:0008006" key="3">
    <source>
        <dbReference type="Google" id="ProtNLM"/>
    </source>
</evidence>
<organism evidence="1 2">
    <name type="scientific">Hymenobacter saemangeumensis</name>
    <dbReference type="NCBI Taxonomy" id="1084522"/>
    <lineage>
        <taxon>Bacteria</taxon>
        <taxon>Pseudomonadati</taxon>
        <taxon>Bacteroidota</taxon>
        <taxon>Cytophagia</taxon>
        <taxon>Cytophagales</taxon>
        <taxon>Hymenobacteraceae</taxon>
        <taxon>Hymenobacter</taxon>
    </lineage>
</organism>
<proteinExistence type="predicted"/>
<sequence>MAGCFQLREPEPATVASEWIQPTQVDILLNNFTTAVRTLNVANYERCFRAPGYRFVPDPTSAGSSQAIFANWSVPEETTYFTSLRRRTAPGSSNSLLLTDRRDNPYSIDSVEVSALYQLRINQRDTAFRASLLQGSLRLVLVRRRDNEWKIKEWRDQRTGTGACWTDLKRYFFTH</sequence>
<accession>A0ABP8ICH1</accession>
<evidence type="ECO:0000313" key="2">
    <source>
        <dbReference type="Proteomes" id="UP001501153"/>
    </source>
</evidence>
<reference evidence="2" key="1">
    <citation type="journal article" date="2019" name="Int. J. Syst. Evol. Microbiol.">
        <title>The Global Catalogue of Microorganisms (GCM) 10K type strain sequencing project: providing services to taxonomists for standard genome sequencing and annotation.</title>
        <authorList>
            <consortium name="The Broad Institute Genomics Platform"/>
            <consortium name="The Broad Institute Genome Sequencing Center for Infectious Disease"/>
            <person name="Wu L."/>
            <person name="Ma J."/>
        </authorList>
    </citation>
    <scope>NUCLEOTIDE SEQUENCE [LARGE SCALE GENOMIC DNA]</scope>
    <source>
        <strain evidence="2">JCM 17923</strain>
    </source>
</reference>